<evidence type="ECO:0000313" key="10">
    <source>
        <dbReference type="Proteomes" id="UP000244978"/>
    </source>
</evidence>
<dbReference type="PIRSF" id="PIRSF000090">
    <property type="entry name" value="Beta-ETF"/>
    <property type="match status" value="1"/>
</dbReference>
<dbReference type="RefSeq" id="WP_108998208.1">
    <property type="nucleotide sequence ID" value="NZ_QEEX01000001.1"/>
</dbReference>
<evidence type="ECO:0000256" key="7">
    <source>
        <dbReference type="ARBA" id="ARBA00025649"/>
    </source>
</evidence>
<dbReference type="EMBL" id="QEEX01000001">
    <property type="protein sequence ID" value="PWB98506.1"/>
    <property type="molecule type" value="Genomic_DNA"/>
</dbReference>
<dbReference type="InterPro" id="IPR012255">
    <property type="entry name" value="ETF_b"/>
</dbReference>
<proteinExistence type="inferred from homology"/>
<dbReference type="GO" id="GO:0005829">
    <property type="term" value="C:cytosol"/>
    <property type="evidence" value="ECO:0007669"/>
    <property type="project" value="TreeGrafter"/>
</dbReference>
<dbReference type="InterPro" id="IPR014729">
    <property type="entry name" value="Rossmann-like_a/b/a_fold"/>
</dbReference>
<dbReference type="SUPFAM" id="SSF52402">
    <property type="entry name" value="Adenine nucleotide alpha hydrolases-like"/>
    <property type="match status" value="1"/>
</dbReference>
<sequence length="257" mass="26459">MKIVVLIKQVPDTYGERRLTPQGLVDRDASDAIIDEISERALEVALQQKDADKGTEVVVLSMGPDAVTASLRKALSMGADSAVHVLDDSLSGSDTGLTAATLAAAVRSIDGVDLIVAGDASTDGRGGVIPAMVAEHLGIPCLAAVDGLQIGSTVSGTQPTESGTRQVHAGLPAIVSITESAPEARFPNFKGIMTAKRKPLSVLSLSDLGVDSGFPGLARSVVVTATERPARAAGRKVIDEGSAVDELVEFLAAERLI</sequence>
<evidence type="ECO:0000256" key="2">
    <source>
        <dbReference type="ARBA" id="ARBA00007557"/>
    </source>
</evidence>
<feature type="domain" description="Electron transfer flavoprotein alpha/beta-subunit N-terminal" evidence="8">
    <location>
        <begin position="22"/>
        <end position="212"/>
    </location>
</feature>
<protein>
    <recommendedName>
        <fullName evidence="4">Electron transfer flavoprotein subunit beta</fullName>
    </recommendedName>
</protein>
<comment type="similarity">
    <text evidence="2">Belongs to the ETF beta-subunit/FixA family.</text>
</comment>
<comment type="cofactor">
    <cofactor evidence="1">
        <name>FAD</name>
        <dbReference type="ChEBI" id="CHEBI:57692"/>
    </cofactor>
</comment>
<comment type="caution">
    <text evidence="9">The sequence shown here is derived from an EMBL/GenBank/DDBJ whole genome shotgun (WGS) entry which is preliminary data.</text>
</comment>
<keyword evidence="5" id="KW-0813">Transport</keyword>
<dbReference type="PANTHER" id="PTHR21294:SF8">
    <property type="entry name" value="ELECTRON TRANSFER FLAVOPROTEIN SUBUNIT BETA"/>
    <property type="match status" value="1"/>
</dbReference>
<evidence type="ECO:0000256" key="5">
    <source>
        <dbReference type="ARBA" id="ARBA00022448"/>
    </source>
</evidence>
<dbReference type="AlphaFoldDB" id="A0A2U1T3Q6"/>
<comment type="subunit">
    <text evidence="3">Heterodimer of an alpha and a beta subunit.</text>
</comment>
<dbReference type="InterPro" id="IPR014730">
    <property type="entry name" value="ETF_a/b_N"/>
</dbReference>
<reference evidence="10" key="1">
    <citation type="submission" date="2018-04" db="EMBL/GenBank/DDBJ databases">
        <authorList>
            <person name="Liu S."/>
            <person name="Wang Z."/>
            <person name="Li J."/>
        </authorList>
    </citation>
    <scope>NUCLEOTIDE SEQUENCE [LARGE SCALE GENOMIC DNA]</scope>
    <source>
        <strain evidence="10">S1194</strain>
    </source>
</reference>
<evidence type="ECO:0000313" key="9">
    <source>
        <dbReference type="EMBL" id="PWB98506.1"/>
    </source>
</evidence>
<dbReference type="Proteomes" id="UP000244978">
    <property type="component" value="Unassembled WGS sequence"/>
</dbReference>
<evidence type="ECO:0000256" key="6">
    <source>
        <dbReference type="ARBA" id="ARBA00022982"/>
    </source>
</evidence>
<dbReference type="GO" id="GO:0009055">
    <property type="term" value="F:electron transfer activity"/>
    <property type="evidence" value="ECO:0007669"/>
    <property type="project" value="InterPro"/>
</dbReference>
<dbReference type="CDD" id="cd01714">
    <property type="entry name" value="ETF_beta"/>
    <property type="match status" value="1"/>
</dbReference>
<name>A0A2U1T3Q6_9MICO</name>
<evidence type="ECO:0000256" key="1">
    <source>
        <dbReference type="ARBA" id="ARBA00001974"/>
    </source>
</evidence>
<evidence type="ECO:0000259" key="8">
    <source>
        <dbReference type="SMART" id="SM00893"/>
    </source>
</evidence>
<dbReference type="PANTHER" id="PTHR21294">
    <property type="entry name" value="ELECTRON TRANSFER FLAVOPROTEIN BETA-SUBUNIT"/>
    <property type="match status" value="1"/>
</dbReference>
<evidence type="ECO:0000256" key="3">
    <source>
        <dbReference type="ARBA" id="ARBA00011355"/>
    </source>
</evidence>
<comment type="function">
    <text evidence="7">The electron transfer flavoprotein serves as a specific electron acceptor for other dehydrogenases. It transfers the electrons to the main respiratory chain via ETF-ubiquinone oxidoreductase (ETF dehydrogenase).</text>
</comment>
<organism evidence="9 10">
    <name type="scientific">Homoserinimonas hongtaonis</name>
    <dbReference type="NCBI Taxonomy" id="2079791"/>
    <lineage>
        <taxon>Bacteria</taxon>
        <taxon>Bacillati</taxon>
        <taxon>Actinomycetota</taxon>
        <taxon>Actinomycetes</taxon>
        <taxon>Micrococcales</taxon>
        <taxon>Microbacteriaceae</taxon>
        <taxon>Homoserinimonas</taxon>
    </lineage>
</organism>
<dbReference type="SMART" id="SM00893">
    <property type="entry name" value="ETF"/>
    <property type="match status" value="1"/>
</dbReference>
<keyword evidence="6" id="KW-0249">Electron transport</keyword>
<accession>A0A2U1T3Q6</accession>
<dbReference type="InterPro" id="IPR033948">
    <property type="entry name" value="ETF_beta_N"/>
</dbReference>
<keyword evidence="10" id="KW-1185">Reference proteome</keyword>
<dbReference type="Pfam" id="PF01012">
    <property type="entry name" value="ETF"/>
    <property type="match status" value="1"/>
</dbReference>
<dbReference type="Gene3D" id="3.40.50.620">
    <property type="entry name" value="HUPs"/>
    <property type="match status" value="1"/>
</dbReference>
<evidence type="ECO:0000256" key="4">
    <source>
        <dbReference type="ARBA" id="ARBA00016797"/>
    </source>
</evidence>
<gene>
    <name evidence="9" type="ORF">DF220_07605</name>
</gene>